<sequence length="171" mass="19640">MDCKNTTSNPEVKKARADWDINPTWTTAFCNLCVEQIQAGNRTKGASFSTKGWSNLVTKFCNQTGQNYDKNQLKSRWDVLKGDWRVWEQLRNLDIGLGWDAVKGTIAAPNYWWDLKLKELPKAKKFQDKGPQNLEQLDIMFRDVVATGVTDRINIQFLEENINSEASSSYE</sequence>
<dbReference type="PANTHER" id="PTHR31704">
    <property type="entry name" value="MYB/SANT-LIKE DNA-BINDING DOMAIN PROTEIN-RELATED"/>
    <property type="match status" value="1"/>
</dbReference>
<feature type="domain" description="Myb/SANT-like" evidence="1">
    <location>
        <begin position="23"/>
        <end position="114"/>
    </location>
</feature>
<name>A0AAN7F2E8_QUERU</name>
<organism evidence="2 3">
    <name type="scientific">Quercus rubra</name>
    <name type="common">Northern red oak</name>
    <name type="synonym">Quercus borealis</name>
    <dbReference type="NCBI Taxonomy" id="3512"/>
    <lineage>
        <taxon>Eukaryota</taxon>
        <taxon>Viridiplantae</taxon>
        <taxon>Streptophyta</taxon>
        <taxon>Embryophyta</taxon>
        <taxon>Tracheophyta</taxon>
        <taxon>Spermatophyta</taxon>
        <taxon>Magnoliopsida</taxon>
        <taxon>eudicotyledons</taxon>
        <taxon>Gunneridae</taxon>
        <taxon>Pentapetalae</taxon>
        <taxon>rosids</taxon>
        <taxon>fabids</taxon>
        <taxon>Fagales</taxon>
        <taxon>Fagaceae</taxon>
        <taxon>Quercus</taxon>
    </lineage>
</organism>
<accession>A0AAN7F2E8</accession>
<keyword evidence="3" id="KW-1185">Reference proteome</keyword>
<evidence type="ECO:0000313" key="3">
    <source>
        <dbReference type="Proteomes" id="UP001324115"/>
    </source>
</evidence>
<protein>
    <recommendedName>
        <fullName evidence="1">Myb/SANT-like domain-containing protein</fullName>
    </recommendedName>
</protein>
<reference evidence="2 3" key="1">
    <citation type="journal article" date="2023" name="G3 (Bethesda)">
        <title>A haplotype-resolved chromosome-scale genome for Quercus rubra L. provides insights into the genetics of adaptive traits for red oak species.</title>
        <authorList>
            <person name="Kapoor B."/>
            <person name="Jenkins J."/>
            <person name="Schmutz J."/>
            <person name="Zhebentyayeva T."/>
            <person name="Kuelheim C."/>
            <person name="Coggeshall M."/>
            <person name="Heim C."/>
            <person name="Lasky J.R."/>
            <person name="Leites L."/>
            <person name="Islam-Faridi N."/>
            <person name="Romero-Severson J."/>
            <person name="DeLeo V.L."/>
            <person name="Lucas S.M."/>
            <person name="Lazic D."/>
            <person name="Gailing O."/>
            <person name="Carlson J."/>
            <person name="Staton M."/>
        </authorList>
    </citation>
    <scope>NUCLEOTIDE SEQUENCE [LARGE SCALE GENOMIC DNA]</scope>
    <source>
        <strain evidence="2">Pseudo-F2</strain>
    </source>
</reference>
<dbReference type="EMBL" id="JAXUIC010000006">
    <property type="protein sequence ID" value="KAK4584758.1"/>
    <property type="molecule type" value="Genomic_DNA"/>
</dbReference>
<dbReference type="AlphaFoldDB" id="A0AAN7F2E8"/>
<proteinExistence type="predicted"/>
<evidence type="ECO:0000313" key="2">
    <source>
        <dbReference type="EMBL" id="KAK4584758.1"/>
    </source>
</evidence>
<gene>
    <name evidence="2" type="ORF">RGQ29_022452</name>
</gene>
<dbReference type="InterPro" id="IPR024752">
    <property type="entry name" value="Myb/SANT-like_dom"/>
</dbReference>
<dbReference type="PANTHER" id="PTHR31704:SF37">
    <property type="entry name" value="HEAT SHOCK PROTEIN"/>
    <property type="match status" value="1"/>
</dbReference>
<dbReference type="Pfam" id="PF12776">
    <property type="entry name" value="Myb_DNA-bind_3"/>
    <property type="match status" value="1"/>
</dbReference>
<evidence type="ECO:0000259" key="1">
    <source>
        <dbReference type="Pfam" id="PF12776"/>
    </source>
</evidence>
<comment type="caution">
    <text evidence="2">The sequence shown here is derived from an EMBL/GenBank/DDBJ whole genome shotgun (WGS) entry which is preliminary data.</text>
</comment>
<dbReference type="Proteomes" id="UP001324115">
    <property type="component" value="Unassembled WGS sequence"/>
</dbReference>